<feature type="non-terminal residue" evidence="1">
    <location>
        <position position="77"/>
    </location>
</feature>
<organism evidence="1 2">
    <name type="scientific">Schistosoma japonicum</name>
    <name type="common">Blood fluke</name>
    <dbReference type="NCBI Taxonomy" id="6182"/>
    <lineage>
        <taxon>Eukaryota</taxon>
        <taxon>Metazoa</taxon>
        <taxon>Spiralia</taxon>
        <taxon>Lophotrochozoa</taxon>
        <taxon>Platyhelminthes</taxon>
        <taxon>Trematoda</taxon>
        <taxon>Digenea</taxon>
        <taxon>Strigeidida</taxon>
        <taxon>Schistosomatoidea</taxon>
        <taxon>Schistosomatidae</taxon>
        <taxon>Schistosoma</taxon>
    </lineage>
</organism>
<dbReference type="AlphaFoldDB" id="A0A4Z2CKF8"/>
<dbReference type="OrthoDB" id="29221at2759"/>
<gene>
    <name evidence="1" type="ORF">EWB00_000239</name>
</gene>
<proteinExistence type="predicted"/>
<protein>
    <submittedName>
        <fullName evidence="1">RNA-binding protein</fullName>
    </submittedName>
</protein>
<evidence type="ECO:0000313" key="2">
    <source>
        <dbReference type="Proteomes" id="UP000311919"/>
    </source>
</evidence>
<dbReference type="Proteomes" id="UP000311919">
    <property type="component" value="Unassembled WGS sequence"/>
</dbReference>
<dbReference type="STRING" id="6182.A0A4Z2CKF8"/>
<reference evidence="1 2" key="1">
    <citation type="submission" date="2019-03" db="EMBL/GenBank/DDBJ databases">
        <title>An improved genome assembly of the fluke Schistosoma japonicum.</title>
        <authorList>
            <person name="Hu W."/>
            <person name="Luo F."/>
            <person name="Yin M."/>
            <person name="Mo X."/>
            <person name="Sun C."/>
            <person name="Wu Q."/>
            <person name="Zhu B."/>
            <person name="Xiang M."/>
            <person name="Wang J."/>
            <person name="Wang Y."/>
            <person name="Zhang T."/>
            <person name="Xu B."/>
            <person name="Zheng H."/>
            <person name="Feng Z."/>
        </authorList>
    </citation>
    <scope>NUCLEOTIDE SEQUENCE [LARGE SCALE GENOMIC DNA]</scope>
    <source>
        <strain evidence="1">HuSjv2</strain>
        <tissue evidence="1">Worms</tissue>
    </source>
</reference>
<sequence>MSTSSRNRTGPYGSHLWFYRPGLPHARKALRVVKICRTLIPPFMQLMGRLGSMLNLTTGKWIRNDSGDHSDHMPYYQ</sequence>
<evidence type="ECO:0000313" key="1">
    <source>
        <dbReference type="EMBL" id="TNN04729.1"/>
    </source>
</evidence>
<dbReference type="EMBL" id="SKCS01001065">
    <property type="protein sequence ID" value="TNN04729.1"/>
    <property type="molecule type" value="Genomic_DNA"/>
</dbReference>
<name>A0A4Z2CKF8_SCHJA</name>
<accession>A0A4Z2CKF8</accession>
<keyword evidence="2" id="KW-1185">Reference proteome</keyword>
<comment type="caution">
    <text evidence="1">The sequence shown here is derived from an EMBL/GenBank/DDBJ whole genome shotgun (WGS) entry which is preliminary data.</text>
</comment>